<keyword evidence="2" id="KW-0677">Repeat</keyword>
<keyword evidence="4" id="KW-0812">Transmembrane</keyword>
<dbReference type="Pfam" id="PF24681">
    <property type="entry name" value="Kelch_KLHDC2_KLHL20_DRC7"/>
    <property type="match status" value="1"/>
</dbReference>
<gene>
    <name evidence="6" type="ORF">DERYTH_LOCUS2987</name>
</gene>
<feature type="signal peptide" evidence="5">
    <location>
        <begin position="1"/>
        <end position="36"/>
    </location>
</feature>
<dbReference type="PANTHER" id="PTHR46093:SF18">
    <property type="entry name" value="FIBRONECTIN TYPE-III DOMAIN-CONTAINING PROTEIN"/>
    <property type="match status" value="1"/>
</dbReference>
<evidence type="ECO:0000256" key="3">
    <source>
        <dbReference type="SAM" id="MobiDB-lite"/>
    </source>
</evidence>
<reference evidence="6" key="1">
    <citation type="submission" date="2021-06" db="EMBL/GenBank/DDBJ databases">
        <authorList>
            <person name="Kallberg Y."/>
            <person name="Tangrot J."/>
            <person name="Rosling A."/>
        </authorList>
    </citation>
    <scope>NUCLEOTIDE SEQUENCE</scope>
    <source>
        <strain evidence="6">MA453B</strain>
    </source>
</reference>
<proteinExistence type="predicted"/>
<dbReference type="SUPFAM" id="SSF117281">
    <property type="entry name" value="Kelch motif"/>
    <property type="match status" value="1"/>
</dbReference>
<dbReference type="PANTHER" id="PTHR46093">
    <property type="entry name" value="ACYL-COA-BINDING DOMAIN-CONTAINING PROTEIN 5"/>
    <property type="match status" value="1"/>
</dbReference>
<dbReference type="EMBL" id="CAJVPY010001000">
    <property type="protein sequence ID" value="CAG8502791.1"/>
    <property type="molecule type" value="Genomic_DNA"/>
</dbReference>
<evidence type="ECO:0000256" key="1">
    <source>
        <dbReference type="ARBA" id="ARBA00022441"/>
    </source>
</evidence>
<comment type="caution">
    <text evidence="6">The sequence shown here is derived from an EMBL/GenBank/DDBJ whole genome shotgun (WGS) entry which is preliminary data.</text>
</comment>
<feature type="region of interest" description="Disordered" evidence="3">
    <location>
        <begin position="670"/>
        <end position="709"/>
    </location>
</feature>
<feature type="compositionally biased region" description="Polar residues" evidence="3">
    <location>
        <begin position="671"/>
        <end position="709"/>
    </location>
</feature>
<evidence type="ECO:0000313" key="6">
    <source>
        <dbReference type="EMBL" id="CAG8502791.1"/>
    </source>
</evidence>
<evidence type="ECO:0000256" key="2">
    <source>
        <dbReference type="ARBA" id="ARBA00022737"/>
    </source>
</evidence>
<keyword evidence="4" id="KW-0472">Membrane</keyword>
<keyword evidence="5" id="KW-0732">Signal</keyword>
<evidence type="ECO:0000256" key="5">
    <source>
        <dbReference type="SAM" id="SignalP"/>
    </source>
</evidence>
<feature type="region of interest" description="Disordered" evidence="3">
    <location>
        <begin position="903"/>
        <end position="928"/>
    </location>
</feature>
<evidence type="ECO:0000313" key="7">
    <source>
        <dbReference type="Proteomes" id="UP000789405"/>
    </source>
</evidence>
<dbReference type="Gene3D" id="2.120.10.80">
    <property type="entry name" value="Kelch-type beta propeller"/>
    <property type="match status" value="2"/>
</dbReference>
<accession>A0A9N8ZP16</accession>
<sequence>MYSKTLAILLRSPTSIHFILITFILLLSFFFQIVSGDDQNHTQDDSVPTLTVPVMQWGFLAMGGETPQGLKDFGFGYNKQANKLIVFGGTTQDNTKSGATYIADLNAMTWQSLQTAQQPGARSDMVYGMDIYAGYRNTFVITGGIGDGDIIYNDTWAFDITYNTWSQITNVTSTSGPIPKMYGAVGGIDTSTQGGSQTIPNNTMWLTHGTNGSDFFTDLWAVVFGGTLATSGNALFVTWTKVSTSGSLPKGRKAAGGTILPGGRLVMYGGCNVSASSDCATSDVWSLNIGSNSNSGIPNSNTPIWSEDGECLGAREGAAMVNNAITGTVSYRVQAISYGGKLPGRLTVDKDGEGVWVRVLPLADPKYSYPKVRSGARMIAIDSTPLANSTNSSPSIIMFGGEGLNGATSFYNDMWVLTLTGAVSKGNQTSQTSSMQFLQCIPPSGIGTPSPSNQTPSSNNSAGPLGFGPQFADSTINVNHVVFSTLSFVFLPVATSIMRFGKGLIATGIYATLLLLSYGFLIYGFLIAIQYVNSTPVSSNNNIASHFSNSHGLLGLVLTVLLYVVVPMLTIVSCVTAKKFGSYTSAAASDDSDSDEGGRSFGSKIAAFLNLKNSDTNGKQSKSFEVSRPGNRNFQNDNARYQQPTSVLNKPSSDSWIDKRKSVTIADNPMILNNNSRNSTPNGIPNSRRTSQSTTATGSYHQRLGSNGTPIMTPTSQHFYPRQRPNSLQFHCIQQNLSKNSLLVAIMAKFGGRGEVGEFNDANGLGNDENSQASGSEFGAELEQEIINREVVVMTIPKRRTSIFSSKILRMVKVKTPGRDAYRHTPITKFFPRVSNLNKSNATENLNLPRDESFDTVTTGLDDSDDDKLQNIPSIIEDDEDDDLLSSTDLELAFSEKLSGRLFERSESSQSDEPTLRRSTRSRKQVSFQQMVPTTEAVPLRGEIPCVSSSTSTGINSNISEMKYQYSLSSLLREKKHRDKAGYDIRAMESVLNGESLCELEDPFDVYDRTEVSAAILSEDIKREHLQQIFKEDENDDLDQQLEFFTDNNTSLPNPALGASMQALEDQAFALIAGSSSDDEKLKYILCQDWIPQQYELGLNLPSETISWLLELISYEKDTIIIEAASHTLKRLAEISGRYSINTTVEPTSVPFSYIYEILSKFGASSQMLGYQSALEEQIKSSLPFEPSSKFPHIYNLQVLLKTIVPLVENRILKFSDYEEIRRAIYVILRMSLDRRISFISSYIERAVDSFLNLFQEDDWSSQAKLICEEIVSACGGITKFNAVTIENLPISIRGRLLRRLLAFKSLFAISLKTWDLAAADITKPLSLEPLLSSFDDNESMFKININTNYNELYYNVLLLNFAIDDEEQMISEKNVVEEIIQKLKYLHGKIVDMRAAFMDRTKAKDLIHRLYMRLYYVTSNRRGKTQASILEYSSKKIQKGTLDMFINQKC</sequence>
<dbReference type="Proteomes" id="UP000789405">
    <property type="component" value="Unassembled WGS sequence"/>
</dbReference>
<keyword evidence="7" id="KW-1185">Reference proteome</keyword>
<keyword evidence="4" id="KW-1133">Transmembrane helix</keyword>
<feature type="region of interest" description="Disordered" evidence="3">
    <location>
        <begin position="841"/>
        <end position="869"/>
    </location>
</feature>
<feature type="transmembrane region" description="Helical" evidence="4">
    <location>
        <begin position="552"/>
        <end position="575"/>
    </location>
</feature>
<feature type="region of interest" description="Disordered" evidence="3">
    <location>
        <begin position="617"/>
        <end position="654"/>
    </location>
</feature>
<dbReference type="OrthoDB" id="10250130at2759"/>
<name>A0A9N8ZP16_9GLOM</name>
<evidence type="ECO:0000256" key="4">
    <source>
        <dbReference type="SAM" id="Phobius"/>
    </source>
</evidence>
<keyword evidence="1" id="KW-0880">Kelch repeat</keyword>
<organism evidence="6 7">
    <name type="scientific">Dentiscutata erythropus</name>
    <dbReference type="NCBI Taxonomy" id="1348616"/>
    <lineage>
        <taxon>Eukaryota</taxon>
        <taxon>Fungi</taxon>
        <taxon>Fungi incertae sedis</taxon>
        <taxon>Mucoromycota</taxon>
        <taxon>Glomeromycotina</taxon>
        <taxon>Glomeromycetes</taxon>
        <taxon>Diversisporales</taxon>
        <taxon>Gigasporaceae</taxon>
        <taxon>Dentiscutata</taxon>
    </lineage>
</organism>
<feature type="transmembrane region" description="Helical" evidence="4">
    <location>
        <begin position="509"/>
        <end position="532"/>
    </location>
</feature>
<feature type="chain" id="PRO_5040315558" evidence="5">
    <location>
        <begin position="37"/>
        <end position="1451"/>
    </location>
</feature>
<protein>
    <submittedName>
        <fullName evidence="6">18337_t:CDS:1</fullName>
    </submittedName>
</protein>
<dbReference type="InterPro" id="IPR015915">
    <property type="entry name" value="Kelch-typ_b-propeller"/>
</dbReference>